<evidence type="ECO:0000259" key="16">
    <source>
        <dbReference type="Pfam" id="PF02563"/>
    </source>
</evidence>
<name>A0A1I3HN36_SELRU</name>
<feature type="domain" description="SLBB" evidence="17">
    <location>
        <begin position="155"/>
        <end position="237"/>
    </location>
</feature>
<gene>
    <name evidence="18" type="ORF">SAMN04487861_13216</name>
</gene>
<evidence type="ECO:0000256" key="11">
    <source>
        <dbReference type="ARBA" id="ARBA00023136"/>
    </source>
</evidence>
<keyword evidence="10" id="KW-0626">Porin</keyword>
<keyword evidence="3" id="KW-0813">Transport</keyword>
<dbReference type="EMBL" id="FOQK01000032">
    <property type="protein sequence ID" value="SFI37188.1"/>
    <property type="molecule type" value="Genomic_DNA"/>
</dbReference>
<evidence type="ECO:0000256" key="14">
    <source>
        <dbReference type="ARBA" id="ARBA00023288"/>
    </source>
</evidence>
<keyword evidence="5" id="KW-0762">Sugar transport</keyword>
<sequence length="264" mass="28981">MRKKIICGAVLAMGLLLGNNGFAASYDADSAAQEAAGVRAVEQKTQANEYAVGKMDYVENKNVFKTATLRHDTLTDSYRLAKYDTINIMIIGFPDGIGVNDITVGTDGYVQLPYAGSVQLAGLTLDEAKAVLMDALGKYIKIPDMSVFIKSYGPRKVYVMGEVSNPGIQNMSIDNLNVYAAISSAGGFTSHARSTQVQVIRVIDNTMYYEQLNIKNFIKKHDLTQNVALQDGDIVYIPQTNGIIWKEDVLPYVSAWALFRNLTK</sequence>
<dbReference type="RefSeq" id="WP_075445651.1">
    <property type="nucleotide sequence ID" value="NZ_FOQK01000032.1"/>
</dbReference>
<proteinExistence type="inferred from homology"/>
<dbReference type="Pfam" id="PF02563">
    <property type="entry name" value="Poly_export"/>
    <property type="match status" value="1"/>
</dbReference>
<accession>A0A1I3HN36</accession>
<dbReference type="GO" id="GO:0015159">
    <property type="term" value="F:polysaccharide transmembrane transporter activity"/>
    <property type="evidence" value="ECO:0007669"/>
    <property type="project" value="InterPro"/>
</dbReference>
<evidence type="ECO:0000256" key="4">
    <source>
        <dbReference type="ARBA" id="ARBA00022452"/>
    </source>
</evidence>
<dbReference type="PANTHER" id="PTHR33619:SF3">
    <property type="entry name" value="POLYSACCHARIDE EXPORT PROTEIN GFCE-RELATED"/>
    <property type="match status" value="1"/>
</dbReference>
<comment type="subcellular location">
    <subcellularLocation>
        <location evidence="1">Cell outer membrane</location>
        <topology evidence="1">Multi-pass membrane protein</topology>
    </subcellularLocation>
</comment>
<evidence type="ECO:0000313" key="18">
    <source>
        <dbReference type="EMBL" id="SFI37188.1"/>
    </source>
</evidence>
<dbReference type="Pfam" id="PF22461">
    <property type="entry name" value="SLBB_2"/>
    <property type="match status" value="1"/>
</dbReference>
<protein>
    <submittedName>
        <fullName evidence="18">Polysaccharide export outer membrane protein</fullName>
    </submittedName>
</protein>
<evidence type="ECO:0000256" key="10">
    <source>
        <dbReference type="ARBA" id="ARBA00023114"/>
    </source>
</evidence>
<comment type="similarity">
    <text evidence="2">Belongs to the BexD/CtrA/VexA family.</text>
</comment>
<evidence type="ECO:0000256" key="6">
    <source>
        <dbReference type="ARBA" id="ARBA00022692"/>
    </source>
</evidence>
<dbReference type="InterPro" id="IPR003715">
    <property type="entry name" value="Poly_export_N"/>
</dbReference>
<keyword evidence="7 15" id="KW-0732">Signal</keyword>
<dbReference type="Proteomes" id="UP000183639">
    <property type="component" value="Unassembled WGS sequence"/>
</dbReference>
<dbReference type="GO" id="GO:0015288">
    <property type="term" value="F:porin activity"/>
    <property type="evidence" value="ECO:0007669"/>
    <property type="project" value="UniProtKB-KW"/>
</dbReference>
<evidence type="ECO:0000256" key="15">
    <source>
        <dbReference type="SAM" id="SignalP"/>
    </source>
</evidence>
<keyword evidence="14" id="KW-0449">Lipoprotein</keyword>
<dbReference type="InterPro" id="IPR049712">
    <property type="entry name" value="Poly_export"/>
</dbReference>
<feature type="domain" description="Polysaccharide export protein N-terminal" evidence="16">
    <location>
        <begin position="75"/>
        <end position="149"/>
    </location>
</feature>
<feature type="signal peptide" evidence="15">
    <location>
        <begin position="1"/>
        <end position="23"/>
    </location>
</feature>
<evidence type="ECO:0000256" key="9">
    <source>
        <dbReference type="ARBA" id="ARBA00023065"/>
    </source>
</evidence>
<evidence type="ECO:0000256" key="2">
    <source>
        <dbReference type="ARBA" id="ARBA00009450"/>
    </source>
</evidence>
<dbReference type="GO" id="GO:0006811">
    <property type="term" value="P:monoatomic ion transport"/>
    <property type="evidence" value="ECO:0007669"/>
    <property type="project" value="UniProtKB-KW"/>
</dbReference>
<evidence type="ECO:0000256" key="8">
    <source>
        <dbReference type="ARBA" id="ARBA00023047"/>
    </source>
</evidence>
<dbReference type="Gene3D" id="3.30.1950.10">
    <property type="entry name" value="wza like domain"/>
    <property type="match status" value="1"/>
</dbReference>
<evidence type="ECO:0000256" key="1">
    <source>
        <dbReference type="ARBA" id="ARBA00004571"/>
    </source>
</evidence>
<evidence type="ECO:0000256" key="5">
    <source>
        <dbReference type="ARBA" id="ARBA00022597"/>
    </source>
</evidence>
<dbReference type="AlphaFoldDB" id="A0A1I3HN36"/>
<keyword evidence="6" id="KW-0812">Transmembrane</keyword>
<dbReference type="PANTHER" id="PTHR33619">
    <property type="entry name" value="POLYSACCHARIDE EXPORT PROTEIN GFCE-RELATED"/>
    <property type="match status" value="1"/>
</dbReference>
<organism evidence="18 19">
    <name type="scientific">Selenomonas ruminantium</name>
    <dbReference type="NCBI Taxonomy" id="971"/>
    <lineage>
        <taxon>Bacteria</taxon>
        <taxon>Bacillati</taxon>
        <taxon>Bacillota</taxon>
        <taxon>Negativicutes</taxon>
        <taxon>Selenomonadales</taxon>
        <taxon>Selenomonadaceae</taxon>
        <taxon>Selenomonas</taxon>
    </lineage>
</organism>
<keyword evidence="11" id="KW-0472">Membrane</keyword>
<keyword evidence="9" id="KW-0406">Ion transport</keyword>
<keyword evidence="12" id="KW-0564">Palmitate</keyword>
<dbReference type="Gene3D" id="3.10.560.10">
    <property type="entry name" value="Outer membrane lipoprotein wza domain like"/>
    <property type="match status" value="1"/>
</dbReference>
<evidence type="ECO:0000313" key="19">
    <source>
        <dbReference type="Proteomes" id="UP000183639"/>
    </source>
</evidence>
<reference evidence="18 19" key="1">
    <citation type="submission" date="2016-10" db="EMBL/GenBank/DDBJ databases">
        <authorList>
            <person name="de Groot N.N."/>
        </authorList>
    </citation>
    <scope>NUCLEOTIDE SEQUENCE [LARGE SCALE GENOMIC DNA]</scope>
    <source>
        <strain evidence="18 19">Z108</strain>
    </source>
</reference>
<dbReference type="InterPro" id="IPR054765">
    <property type="entry name" value="SLBB_dom"/>
</dbReference>
<evidence type="ECO:0000256" key="13">
    <source>
        <dbReference type="ARBA" id="ARBA00023237"/>
    </source>
</evidence>
<evidence type="ECO:0000256" key="3">
    <source>
        <dbReference type="ARBA" id="ARBA00022448"/>
    </source>
</evidence>
<keyword evidence="4" id="KW-1134">Transmembrane beta strand</keyword>
<evidence type="ECO:0000259" key="17">
    <source>
        <dbReference type="Pfam" id="PF22461"/>
    </source>
</evidence>
<feature type="chain" id="PRO_5010184047" evidence="15">
    <location>
        <begin position="24"/>
        <end position="264"/>
    </location>
</feature>
<evidence type="ECO:0000256" key="7">
    <source>
        <dbReference type="ARBA" id="ARBA00022729"/>
    </source>
</evidence>
<evidence type="ECO:0000256" key="12">
    <source>
        <dbReference type="ARBA" id="ARBA00023139"/>
    </source>
</evidence>
<keyword evidence="8" id="KW-0625">Polysaccharide transport</keyword>
<dbReference type="GO" id="GO:0009279">
    <property type="term" value="C:cell outer membrane"/>
    <property type="evidence" value="ECO:0007669"/>
    <property type="project" value="UniProtKB-SubCell"/>
</dbReference>
<keyword evidence="13" id="KW-0998">Cell outer membrane</keyword>
<dbReference type="GO" id="GO:0046930">
    <property type="term" value="C:pore complex"/>
    <property type="evidence" value="ECO:0007669"/>
    <property type="project" value="UniProtKB-KW"/>
</dbReference>